<feature type="domain" description="Non-reducing end beta-L-arabinofuranosidase-like GH127 middle" evidence="3">
    <location>
        <begin position="423"/>
        <end position="534"/>
    </location>
</feature>
<sequence>MKKIVYLTVIMLAFHGARLFAQDYPIQPVPFTAVKVTDHFWAPRILSNYKVTIPIALEQCYKTGRVDNFLIAGKLKKGKFNTEYPFDDTDIYKIIEGASYSLQTYPDPKLEAQLDTLIYYIGKAQEPDGYLYTNRTIAKDSGKLHPWAGEKRWEKDPDLSHELYNCGHLYEAAAAHYLATGKKNLLNIAIKNANLVYHDFVEGGLKYYPGHQIVEMGLVKMYRVTHDKRYLELAKYFLDIRKNGTEYNQAQAPVTEQTRAVGHAVRATYMYSGMADVAALTGDKGYVQAIDAIWHDVVDHKIYITGGIGAEAGHEGFGPDYALPNMSAYNETCASIGNIYWNYRLFLLHGEAKYYDVLEQILYNGMISGVAINGDRFFYPNPLESMGQHERSEWFGCACCPSNVCRFIPSVPGYVYATGKDRIYVNLFIQSKAAIPLKKKTVEVDQQTNYPWDGDITFTVNPAGNQTFDMAIRLPAWLDKAPMPGGLYTYATPETKKYTITVNGAPAEDSIENGYAVIHRSWKKGDVIKVNFPMDVRYVKASAPVKADDDKTALQRGPLVYCFEWPDNNKASVRHLLVNEQNDVSTTFEPNLLNGVEVIHTTALTQTITEDNKVVQEPARVTAIPYYAWANRGAGDMTVWVADKATAVVPLKPATIASKSTVSGSHKTKALRTLNDQLEPSSSHDGSVPYYHWWPLKDTLQWVQYDFAAPAKISSAQVYWYDDSPWGGCRLPASWKLLYKDPSGEWLPVKNSNAYTTEKDTFNSVKFDTVETSALRMEVQLPKEHAAGIVEWKVE</sequence>
<keyword evidence="1" id="KW-0732">Signal</keyword>
<dbReference type="Pfam" id="PF20737">
    <property type="entry name" value="Glyco_hydro127C"/>
    <property type="match status" value="1"/>
</dbReference>
<evidence type="ECO:0000256" key="1">
    <source>
        <dbReference type="SAM" id="SignalP"/>
    </source>
</evidence>
<dbReference type="STRING" id="573321.SAMN04488505_101457"/>
<dbReference type="PANTHER" id="PTHR43465:SF2">
    <property type="entry name" value="DUF1680 DOMAIN PROTEIN (AFU_ORTHOLOGUE AFUA_1G08910)"/>
    <property type="match status" value="1"/>
</dbReference>
<reference evidence="5 6" key="1">
    <citation type="submission" date="2016-10" db="EMBL/GenBank/DDBJ databases">
        <authorList>
            <person name="de Groot N.N."/>
        </authorList>
    </citation>
    <scope>NUCLEOTIDE SEQUENCE [LARGE SCALE GENOMIC DNA]</scope>
    <source>
        <strain evidence="5 6">DSM 21039</strain>
    </source>
</reference>
<dbReference type="Pfam" id="PF20736">
    <property type="entry name" value="Glyco_hydro127M"/>
    <property type="match status" value="1"/>
</dbReference>
<dbReference type="GO" id="GO:0005975">
    <property type="term" value="P:carbohydrate metabolic process"/>
    <property type="evidence" value="ECO:0007669"/>
    <property type="project" value="InterPro"/>
</dbReference>
<dbReference type="AlphaFoldDB" id="A0A1H7I3N2"/>
<feature type="chain" id="PRO_5011777404" description="F5/8 type C domain-containing protein" evidence="1">
    <location>
        <begin position="22"/>
        <end position="795"/>
    </location>
</feature>
<dbReference type="RefSeq" id="WP_089906522.1">
    <property type="nucleotide sequence ID" value="NZ_FOBB01000001.1"/>
</dbReference>
<dbReference type="SUPFAM" id="SSF49785">
    <property type="entry name" value="Galactose-binding domain-like"/>
    <property type="match status" value="1"/>
</dbReference>
<dbReference type="Pfam" id="PF07944">
    <property type="entry name" value="Beta-AFase-like_GH127_cat"/>
    <property type="match status" value="1"/>
</dbReference>
<evidence type="ECO:0000313" key="6">
    <source>
        <dbReference type="Proteomes" id="UP000198984"/>
    </source>
</evidence>
<dbReference type="InterPro" id="IPR008928">
    <property type="entry name" value="6-hairpin_glycosidase_sf"/>
</dbReference>
<feature type="signal peptide" evidence="1">
    <location>
        <begin position="1"/>
        <end position="21"/>
    </location>
</feature>
<evidence type="ECO:0008006" key="7">
    <source>
        <dbReference type="Google" id="ProtNLM"/>
    </source>
</evidence>
<dbReference type="PANTHER" id="PTHR43465">
    <property type="entry name" value="DUF1680 DOMAIN PROTEIN (AFU_ORTHOLOGUE AFUA_1G08910)"/>
    <property type="match status" value="1"/>
</dbReference>
<dbReference type="InterPro" id="IPR008979">
    <property type="entry name" value="Galactose-bd-like_sf"/>
</dbReference>
<proteinExistence type="predicted"/>
<dbReference type="InterPro" id="IPR012878">
    <property type="entry name" value="Beta-AFase-like_GH127_cat"/>
</dbReference>
<dbReference type="EMBL" id="FOBB01000001">
    <property type="protein sequence ID" value="SEK57131.1"/>
    <property type="molecule type" value="Genomic_DNA"/>
</dbReference>
<dbReference type="Gene3D" id="2.60.120.260">
    <property type="entry name" value="Galactose-binding domain-like"/>
    <property type="match status" value="1"/>
</dbReference>
<feature type="domain" description="Non-reducing end beta-L-arabinofuranosidase-like GH127 C-terminal" evidence="4">
    <location>
        <begin position="536"/>
        <end position="641"/>
    </location>
</feature>
<evidence type="ECO:0000259" key="4">
    <source>
        <dbReference type="Pfam" id="PF20737"/>
    </source>
</evidence>
<keyword evidence="6" id="KW-1185">Reference proteome</keyword>
<name>A0A1H7I3N2_9BACT</name>
<organism evidence="5 6">
    <name type="scientific">Chitinophaga rupis</name>
    <dbReference type="NCBI Taxonomy" id="573321"/>
    <lineage>
        <taxon>Bacteria</taxon>
        <taxon>Pseudomonadati</taxon>
        <taxon>Bacteroidota</taxon>
        <taxon>Chitinophagia</taxon>
        <taxon>Chitinophagales</taxon>
        <taxon>Chitinophagaceae</taxon>
        <taxon>Chitinophaga</taxon>
    </lineage>
</organism>
<gene>
    <name evidence="5" type="ORF">SAMN04488505_101457</name>
</gene>
<dbReference type="Proteomes" id="UP000198984">
    <property type="component" value="Unassembled WGS sequence"/>
</dbReference>
<feature type="domain" description="Non-reducing end beta-L-arabinofuranosidase-like GH127 catalytic" evidence="2">
    <location>
        <begin position="33"/>
        <end position="412"/>
    </location>
</feature>
<dbReference type="InterPro" id="IPR049049">
    <property type="entry name" value="Beta-AFase-like_GH127_C"/>
</dbReference>
<dbReference type="OrthoDB" id="9757939at2"/>
<evidence type="ECO:0000259" key="3">
    <source>
        <dbReference type="Pfam" id="PF20736"/>
    </source>
</evidence>
<evidence type="ECO:0000259" key="2">
    <source>
        <dbReference type="Pfam" id="PF07944"/>
    </source>
</evidence>
<accession>A0A1H7I3N2</accession>
<protein>
    <recommendedName>
        <fullName evidence="7">F5/8 type C domain-containing protein</fullName>
    </recommendedName>
</protein>
<dbReference type="InterPro" id="IPR049046">
    <property type="entry name" value="Beta-AFase-like_GH127_middle"/>
</dbReference>
<evidence type="ECO:0000313" key="5">
    <source>
        <dbReference type="EMBL" id="SEK57131.1"/>
    </source>
</evidence>
<dbReference type="SUPFAM" id="SSF48208">
    <property type="entry name" value="Six-hairpin glycosidases"/>
    <property type="match status" value="1"/>
</dbReference>
<dbReference type="InterPro" id="IPR049174">
    <property type="entry name" value="Beta-AFase-like"/>
</dbReference>